<dbReference type="Proteomes" id="UP000318103">
    <property type="component" value="Unassembled WGS sequence"/>
</dbReference>
<sequence length="233" mass="24890">MTADRRKSAVGDGRWPMRYAVLGTGEVGRTLGGRLVELGHEVTLGSRVKDNPVALEWATASAERARAGTFAEAAASAEVVINAVGGRVALDALRAAGAEHLDGKVVVDVSNPLAFEDGQPRLDPVESDSVGEQIQRAFPHARVVKTLNTVNCQVMVEPGRVPGAHHLFVCGEDAGAKEQVTALLGEFGWPAERVLDLGGIRAARATEMYLPLWLTMMRTLGTADFNIEVRRAD</sequence>
<evidence type="ECO:0000259" key="2">
    <source>
        <dbReference type="Pfam" id="PF03807"/>
    </source>
</evidence>
<evidence type="ECO:0000313" key="4">
    <source>
        <dbReference type="Proteomes" id="UP000318103"/>
    </source>
</evidence>
<reference evidence="3 4" key="1">
    <citation type="submission" date="2019-06" db="EMBL/GenBank/DDBJ databases">
        <title>Sequencing the genomes of 1000 actinobacteria strains.</title>
        <authorList>
            <person name="Klenk H.-P."/>
        </authorList>
    </citation>
    <scope>NUCLEOTIDE SEQUENCE [LARGE SCALE GENOMIC DNA]</scope>
    <source>
        <strain evidence="3 4">DSM 41929</strain>
    </source>
</reference>
<dbReference type="InterPro" id="IPR036291">
    <property type="entry name" value="NAD(P)-bd_dom_sf"/>
</dbReference>
<dbReference type="InterPro" id="IPR051267">
    <property type="entry name" value="STEAP_metalloreductase"/>
</dbReference>
<comment type="caution">
    <text evidence="3">The sequence shown here is derived from an EMBL/GenBank/DDBJ whole genome shotgun (WGS) entry which is preliminary data.</text>
</comment>
<gene>
    <name evidence="3" type="ORF">FB563_5736</name>
</gene>
<keyword evidence="4" id="KW-1185">Reference proteome</keyword>
<protein>
    <recommendedName>
        <fullName evidence="2">Pyrroline-5-carboxylate reductase catalytic N-terminal domain-containing protein</fullName>
    </recommendedName>
</protein>
<dbReference type="SUPFAM" id="SSF51735">
    <property type="entry name" value="NAD(P)-binding Rossmann-fold domains"/>
    <property type="match status" value="1"/>
</dbReference>
<evidence type="ECO:0000313" key="3">
    <source>
        <dbReference type="EMBL" id="TQL00632.1"/>
    </source>
</evidence>
<feature type="domain" description="Pyrroline-5-carboxylate reductase catalytic N-terminal" evidence="2">
    <location>
        <begin position="19"/>
        <end position="112"/>
    </location>
</feature>
<proteinExistence type="predicted"/>
<dbReference type="GO" id="GO:0016491">
    <property type="term" value="F:oxidoreductase activity"/>
    <property type="evidence" value="ECO:0007669"/>
    <property type="project" value="UniProtKB-KW"/>
</dbReference>
<dbReference type="EMBL" id="VFNX01000001">
    <property type="protein sequence ID" value="TQL00632.1"/>
    <property type="molecule type" value="Genomic_DNA"/>
</dbReference>
<organism evidence="3 4">
    <name type="scientific">Streptomyces puniciscabiei</name>
    <dbReference type="NCBI Taxonomy" id="164348"/>
    <lineage>
        <taxon>Bacteria</taxon>
        <taxon>Bacillati</taxon>
        <taxon>Actinomycetota</taxon>
        <taxon>Actinomycetes</taxon>
        <taxon>Kitasatosporales</taxon>
        <taxon>Streptomycetaceae</taxon>
        <taxon>Streptomyces</taxon>
    </lineage>
</organism>
<dbReference type="PANTHER" id="PTHR14239">
    <property type="entry name" value="DUDULIN-RELATED"/>
    <property type="match status" value="1"/>
</dbReference>
<name>A0A542UNF0_9ACTN</name>
<dbReference type="InterPro" id="IPR028939">
    <property type="entry name" value="P5C_Rdtase_cat_N"/>
</dbReference>
<dbReference type="PANTHER" id="PTHR14239:SF10">
    <property type="entry name" value="REDUCTASE"/>
    <property type="match status" value="1"/>
</dbReference>
<keyword evidence="1" id="KW-0560">Oxidoreductase</keyword>
<dbReference type="AlphaFoldDB" id="A0A542UNF0"/>
<dbReference type="STRING" id="164348.BFF78_35325"/>
<evidence type="ECO:0000256" key="1">
    <source>
        <dbReference type="ARBA" id="ARBA00023002"/>
    </source>
</evidence>
<accession>A0A542UNF0</accession>
<dbReference type="Pfam" id="PF03807">
    <property type="entry name" value="F420_oxidored"/>
    <property type="match status" value="1"/>
</dbReference>
<dbReference type="Gene3D" id="3.40.50.720">
    <property type="entry name" value="NAD(P)-binding Rossmann-like Domain"/>
    <property type="match status" value="1"/>
</dbReference>